<organism evidence="1 2">
    <name type="scientific">Nostoc punctiforme NIES-2108</name>
    <dbReference type="NCBI Taxonomy" id="1356359"/>
    <lineage>
        <taxon>Bacteria</taxon>
        <taxon>Bacillati</taxon>
        <taxon>Cyanobacteriota</taxon>
        <taxon>Cyanophyceae</taxon>
        <taxon>Nostocales</taxon>
        <taxon>Nostocaceae</taxon>
        <taxon>Nostoc</taxon>
    </lineage>
</organism>
<reference evidence="2" key="1">
    <citation type="submission" date="2016-04" db="EMBL/GenBank/DDBJ databases">
        <authorList>
            <person name="Tabuchi Yagui T.R."/>
        </authorList>
    </citation>
    <scope>NUCLEOTIDE SEQUENCE [LARGE SCALE GENOMIC DNA]</scope>
</reference>
<accession>A0A367RVP6</accession>
<dbReference type="AlphaFoldDB" id="A0A367RVP6"/>
<gene>
    <name evidence="1" type="ORF">A6769_05010</name>
</gene>
<dbReference type="Proteomes" id="UP000252085">
    <property type="component" value="Unassembled WGS sequence"/>
</dbReference>
<evidence type="ECO:0000313" key="1">
    <source>
        <dbReference type="EMBL" id="RCJ39921.1"/>
    </source>
</evidence>
<proteinExistence type="predicted"/>
<sequence>MLIGFIKLPNLSRYCGYVGLEVAQIVSKHLAVQSKTYVIQNRRVLVHQLLKSGLDAHTADRTVTVLISSPFLQLSNKNQCAINCMREKPYR</sequence>
<comment type="caution">
    <text evidence="1">The sequence shown here is derived from an EMBL/GenBank/DDBJ whole genome shotgun (WGS) entry which is preliminary data.</text>
</comment>
<protein>
    <submittedName>
        <fullName evidence="1">Uncharacterized protein</fullName>
    </submittedName>
</protein>
<evidence type="ECO:0000313" key="2">
    <source>
        <dbReference type="Proteomes" id="UP000252085"/>
    </source>
</evidence>
<name>A0A367RVP6_NOSPU</name>
<dbReference type="EMBL" id="LXQE01000085">
    <property type="protein sequence ID" value="RCJ39921.1"/>
    <property type="molecule type" value="Genomic_DNA"/>
</dbReference>